<sequence>MLRSLASRGVLPVAHSLRRPVARGSIATAAPTKMALSSVKFGKGDLPGFVAGPKKGPAVIVLQEWWGITDEIKRQATYLQEQTDFSVFIPDLYHGKIGVNAEEASHMMGNLDWPRAVDEIKEAVKYVKEQGATKVGALGFCMGGALSCLAAEHAGAAAAVAFYGTPDPALGHPDKVKAPLQFHTGKEDGFKGFADPETVNTWAKTNNDAGGSAVVYEYDGEGHGFMNAGKDIHEMMKTGDLPIGSKASQDLAWSRAIKFLKQNLA</sequence>
<evidence type="ECO:0000313" key="3">
    <source>
        <dbReference type="Proteomes" id="UP001485043"/>
    </source>
</evidence>
<dbReference type="PANTHER" id="PTHR46623:SF6">
    <property type="entry name" value="ALPHA_BETA-HYDROLASES SUPERFAMILY PROTEIN"/>
    <property type="match status" value="1"/>
</dbReference>
<dbReference type="SUPFAM" id="SSF53474">
    <property type="entry name" value="alpha/beta-Hydrolases"/>
    <property type="match status" value="1"/>
</dbReference>
<accession>A0AAW1T4M1</accession>
<protein>
    <recommendedName>
        <fullName evidence="1">Dienelactone hydrolase domain-containing protein</fullName>
    </recommendedName>
</protein>
<comment type="caution">
    <text evidence="2">The sequence shown here is derived from an EMBL/GenBank/DDBJ whole genome shotgun (WGS) entry which is preliminary data.</text>
</comment>
<dbReference type="InterPro" id="IPR029058">
    <property type="entry name" value="AB_hydrolase_fold"/>
</dbReference>
<organism evidence="2 3">
    <name type="scientific">Apatococcus fuscideae</name>
    <dbReference type="NCBI Taxonomy" id="2026836"/>
    <lineage>
        <taxon>Eukaryota</taxon>
        <taxon>Viridiplantae</taxon>
        <taxon>Chlorophyta</taxon>
        <taxon>core chlorophytes</taxon>
        <taxon>Trebouxiophyceae</taxon>
        <taxon>Chlorellales</taxon>
        <taxon>Chlorellaceae</taxon>
        <taxon>Apatococcus</taxon>
    </lineage>
</organism>
<proteinExistence type="predicted"/>
<dbReference type="AlphaFoldDB" id="A0AAW1T4M1"/>
<evidence type="ECO:0000259" key="1">
    <source>
        <dbReference type="Pfam" id="PF01738"/>
    </source>
</evidence>
<dbReference type="InterPro" id="IPR002925">
    <property type="entry name" value="Dienelactn_hydro"/>
</dbReference>
<dbReference type="Gene3D" id="3.40.50.1820">
    <property type="entry name" value="alpha/beta hydrolase"/>
    <property type="match status" value="1"/>
</dbReference>
<feature type="domain" description="Dienelactone hydrolase" evidence="1">
    <location>
        <begin position="47"/>
        <end position="263"/>
    </location>
</feature>
<dbReference type="Proteomes" id="UP001485043">
    <property type="component" value="Unassembled WGS sequence"/>
</dbReference>
<dbReference type="Pfam" id="PF01738">
    <property type="entry name" value="DLH"/>
    <property type="match status" value="1"/>
</dbReference>
<dbReference type="GO" id="GO:0016787">
    <property type="term" value="F:hydrolase activity"/>
    <property type="evidence" value="ECO:0007669"/>
    <property type="project" value="InterPro"/>
</dbReference>
<name>A0AAW1T4M1_9CHLO</name>
<dbReference type="InterPro" id="IPR051049">
    <property type="entry name" value="Dienelactone_hydrolase-like"/>
</dbReference>
<keyword evidence="3" id="KW-1185">Reference proteome</keyword>
<dbReference type="PANTHER" id="PTHR46623">
    <property type="entry name" value="CARBOXYMETHYLENEBUTENOLIDASE-RELATED"/>
    <property type="match status" value="1"/>
</dbReference>
<reference evidence="2 3" key="1">
    <citation type="journal article" date="2024" name="Nat. Commun.">
        <title>Phylogenomics reveals the evolutionary origins of lichenization in chlorophyte algae.</title>
        <authorList>
            <person name="Puginier C."/>
            <person name="Libourel C."/>
            <person name="Otte J."/>
            <person name="Skaloud P."/>
            <person name="Haon M."/>
            <person name="Grisel S."/>
            <person name="Petersen M."/>
            <person name="Berrin J.G."/>
            <person name="Delaux P.M."/>
            <person name="Dal Grande F."/>
            <person name="Keller J."/>
        </authorList>
    </citation>
    <scope>NUCLEOTIDE SEQUENCE [LARGE SCALE GENOMIC DNA]</scope>
    <source>
        <strain evidence="2 3">SAG 2523</strain>
    </source>
</reference>
<dbReference type="EMBL" id="JALJOV010000420">
    <property type="protein sequence ID" value="KAK9863868.1"/>
    <property type="molecule type" value="Genomic_DNA"/>
</dbReference>
<evidence type="ECO:0000313" key="2">
    <source>
        <dbReference type="EMBL" id="KAK9863868.1"/>
    </source>
</evidence>
<gene>
    <name evidence="2" type="ORF">WJX84_006553</name>
</gene>